<reference evidence="4" key="1">
    <citation type="journal article" date="2019" name="Int. J. Syst. Evol. Microbiol.">
        <title>The Global Catalogue of Microorganisms (GCM) 10K type strain sequencing project: providing services to taxonomists for standard genome sequencing and annotation.</title>
        <authorList>
            <consortium name="The Broad Institute Genomics Platform"/>
            <consortium name="The Broad Institute Genome Sequencing Center for Infectious Disease"/>
            <person name="Wu L."/>
            <person name="Ma J."/>
        </authorList>
    </citation>
    <scope>NUCLEOTIDE SEQUENCE [LARGE SCALE GENOMIC DNA]</scope>
    <source>
        <strain evidence="4">CGMCC 4.1467</strain>
    </source>
</reference>
<sequence>MFRILVLPLLLAAPLMAHDAEWPDAMQNHRPIVRWWWPADLSPEADPHHELEQIAAAGFGGVEIRPAPPLRNRTATNLEWLSPAWIDRFSAATKTADRLGLKLDLSNNGPSSANLPPIPPFELAIQSVPIIATTQGGPLDLEVPAGGVDCLGAWPKHGPPVDLLPFIDLETHQLHWDAPPGTWRIYGIGREAKNYPDYFSTTATANALAYFADAFLESDAGFPRSSTLETFEQQADWTSALVGAFQHRRGYDLRTQLPALYGDAEAGTVERVVTDYRETLADLRRDTLITWHKWANDQGSLSRTHINGITGNPIDLHGVPDIPGMLIEGLPSDDDLPLLTFAASAAHLHAKPLIAATVFHSPRDPALTTPAEMKRAVDLLWLSGANLLVLDGIVSSLPDESHQIASPTTLPITPLGPGSGRWENIQSFTDYIARCQSILQAGAPDPDVLLYYPTHDLSSERGGIPSDPAKQTEWFLPTAFHRTARALIEHGISCDYASDLLIQNATVSHGRIILGGMAYKTLILPEVRQLSEITAKHLLELTLQGATLTVIGDWPRDVPGFPMPDIRRGTLFTTFQNIPESQIREGEDPIEILTELGVVPEAMASHGLRFVRRSHNEGSHYFIVNRSKQRVDAWIPLSTPAISAVLMDPRFLRRSGIAPSRVRNDRFEVQLTLEPGESRILRTFREREAEGPDWFELSPSAYPRSIAGTWNVAFISGGPELPDEYESPLLGSWTTLDDPRVDRFQGTARYSIGIEVPQDGKWLLDLGEVAHTARVTINGNEAGTSYAPPHLLDVSRFLKTGTNTLAIEVTNLPQPAPESNDPPGNSGLLGPVRLIPLTE</sequence>
<evidence type="ECO:0000313" key="3">
    <source>
        <dbReference type="EMBL" id="MFC7339405.1"/>
    </source>
</evidence>
<dbReference type="Proteomes" id="UP001596472">
    <property type="component" value="Unassembled WGS sequence"/>
</dbReference>
<dbReference type="Gene3D" id="2.60.120.260">
    <property type="entry name" value="Galactose-binding domain-like"/>
    <property type="match status" value="1"/>
</dbReference>
<dbReference type="Pfam" id="PF17132">
    <property type="entry name" value="Glyco_hydro_106"/>
    <property type="match status" value="1"/>
</dbReference>
<dbReference type="EMBL" id="JBHTBS010000016">
    <property type="protein sequence ID" value="MFC7339405.1"/>
    <property type="molecule type" value="Genomic_DNA"/>
</dbReference>
<evidence type="ECO:0000256" key="2">
    <source>
        <dbReference type="SAM" id="SignalP"/>
    </source>
</evidence>
<keyword evidence="2" id="KW-0732">Signal</keyword>
<protein>
    <submittedName>
        <fullName evidence="3">Glycosyl hydrolase</fullName>
    </submittedName>
</protein>
<dbReference type="PANTHER" id="PTHR36848:SF2">
    <property type="entry name" value="SECRETED PROTEIN"/>
    <property type="match status" value="1"/>
</dbReference>
<dbReference type="InterPro" id="IPR008979">
    <property type="entry name" value="Galactose-bd-like_sf"/>
</dbReference>
<dbReference type="SUPFAM" id="SSF49785">
    <property type="entry name" value="Galactose-binding domain-like"/>
    <property type="match status" value="1"/>
</dbReference>
<dbReference type="RefSeq" id="WP_379716155.1">
    <property type="nucleotide sequence ID" value="NZ_JBHTBS010000016.1"/>
</dbReference>
<accession>A0ABW2LE52</accession>
<evidence type="ECO:0000256" key="1">
    <source>
        <dbReference type="SAM" id="MobiDB-lite"/>
    </source>
</evidence>
<comment type="caution">
    <text evidence="3">The sequence shown here is derived from an EMBL/GenBank/DDBJ whole genome shotgun (WGS) entry which is preliminary data.</text>
</comment>
<feature type="chain" id="PRO_5046596809" evidence="2">
    <location>
        <begin position="20"/>
        <end position="839"/>
    </location>
</feature>
<feature type="signal peptide" evidence="2">
    <location>
        <begin position="1"/>
        <end position="19"/>
    </location>
</feature>
<name>A0ABW2LE52_9BACT</name>
<keyword evidence="4" id="KW-1185">Reference proteome</keyword>
<feature type="region of interest" description="Disordered" evidence="1">
    <location>
        <begin position="812"/>
        <end position="839"/>
    </location>
</feature>
<dbReference type="InterPro" id="IPR053161">
    <property type="entry name" value="Ulvan_degrading_GH"/>
</dbReference>
<dbReference type="NCBIfam" id="NF045579">
    <property type="entry name" value="rhamnoside_JR"/>
    <property type="match status" value="1"/>
</dbReference>
<dbReference type="PANTHER" id="PTHR36848">
    <property type="entry name" value="DNA-BINDING PROTEIN (PUTATIVE SECRETED PROTEIN)-RELATED"/>
    <property type="match status" value="1"/>
</dbReference>
<keyword evidence="3" id="KW-0378">Hydrolase</keyword>
<evidence type="ECO:0000313" key="4">
    <source>
        <dbReference type="Proteomes" id="UP001596472"/>
    </source>
</evidence>
<proteinExistence type="predicted"/>
<organism evidence="3 4">
    <name type="scientific">Haloferula chungangensis</name>
    <dbReference type="NCBI Taxonomy" id="1048331"/>
    <lineage>
        <taxon>Bacteria</taxon>
        <taxon>Pseudomonadati</taxon>
        <taxon>Verrucomicrobiota</taxon>
        <taxon>Verrucomicrobiia</taxon>
        <taxon>Verrucomicrobiales</taxon>
        <taxon>Verrucomicrobiaceae</taxon>
        <taxon>Haloferula</taxon>
    </lineage>
</organism>
<dbReference type="GO" id="GO:0016787">
    <property type="term" value="F:hydrolase activity"/>
    <property type="evidence" value="ECO:0007669"/>
    <property type="project" value="UniProtKB-KW"/>
</dbReference>
<gene>
    <name evidence="3" type="ORF">ACFQY0_19590</name>
</gene>